<organism evidence="1 2">
    <name type="scientific">Anoxybacterium hadale</name>
    <dbReference type="NCBI Taxonomy" id="3408580"/>
    <lineage>
        <taxon>Bacteria</taxon>
        <taxon>Bacillati</taxon>
        <taxon>Bacillota</taxon>
        <taxon>Clostridia</taxon>
        <taxon>Peptostreptococcales</taxon>
        <taxon>Anaerovoracaceae</taxon>
        <taxon>Anoxybacterium</taxon>
    </lineage>
</organism>
<keyword evidence="2" id="KW-1185">Reference proteome</keyword>
<reference evidence="1" key="1">
    <citation type="submission" date="2019-08" db="EMBL/GenBank/DDBJ databases">
        <title>Genome sequence of Clostridiales bacterium MT110.</title>
        <authorList>
            <person name="Cao J."/>
        </authorList>
    </citation>
    <scope>NUCLEOTIDE SEQUENCE</scope>
    <source>
        <strain evidence="1">MT110</strain>
    </source>
</reference>
<name>A0ACD1A6D3_9FIRM</name>
<proteinExistence type="predicted"/>
<protein>
    <submittedName>
        <fullName evidence="1">NCS2 family permease</fullName>
    </submittedName>
</protein>
<accession>A0ACD1A6D3</accession>
<evidence type="ECO:0000313" key="1">
    <source>
        <dbReference type="EMBL" id="QOX61954.1"/>
    </source>
</evidence>
<dbReference type="EMBL" id="CP042469">
    <property type="protein sequence ID" value="QOX61954.1"/>
    <property type="molecule type" value="Genomic_DNA"/>
</dbReference>
<sequence length="445" mass="46545">MSSNNVSTGSTSSLDKFFKLSENGTTVKTEIIAGITTFIASVYILAVVPSMLGDAGMPKDSAIAAVIISTTFATILMGLYANFPVVVAPGLGLSAFFAYTVCGAMGLSWQTALGAVFLSGIVFIILTVTKVRQLIIDCVPECLKISIGVGIGLFIAFIGFKNAGVIVADQSNFVGLGDLKTPGVVLFLIGLALSSLLYAKQIKGGLLIGILATTVIGMFMGITKVPAGIGDFFNIIPPVPAETFGKLDIKGVFSYGLFAVIFSITIVDLFDNIGTLIGVSRKAKLVGKDGKIKNLDKALICDSIAATAGSVLGTSTVTTYIESATGVSEGGRTGLTAVTTGILYLLTLFFAPFFLLIPTQATAPVLVIVGILMLGEVVSIKFDDFTEALPAFLTIILMPLTFSIAQGIAFGFVGYTVIKLITGRGKEVHPVMYVLAVCFIIHFMV</sequence>
<dbReference type="Proteomes" id="UP000594014">
    <property type="component" value="Chromosome"/>
</dbReference>
<gene>
    <name evidence="1" type="ORF">FRZ06_00575</name>
</gene>
<evidence type="ECO:0000313" key="2">
    <source>
        <dbReference type="Proteomes" id="UP000594014"/>
    </source>
</evidence>